<dbReference type="InterPro" id="IPR052107">
    <property type="entry name" value="HEAT6"/>
</dbReference>
<gene>
    <name evidence="2" type="ORF">Bathy05g00960</name>
</gene>
<dbReference type="OrthoDB" id="422637at2759"/>
<sequence>MSEILTRRKRTDDEKDEDDTDEFISLEFLERQRREQEESAFISFSGVTSSSSSLSSSNSKEDKEENVLVVDVFVESSLRLVNVQLRFLKFLMKEDQEDNQVQKHRSRIRTREMTLIAHAIGSVVLNVGRVVSSTNANFSSVLIQTQTTTTIKTNSNHRGEEEDEDIVVVADIESVSTLLAKEVLADAVATLKKHGGEEESSTDESDGGGKRLEEKQWYAACVVRAIKACATLTSWPEREMDALVNVLLRECAFYKYEGCARRGEVDDGNGETKVSEDSYIGGFAEESDWCLPPSSAFEKAGKAKTTITEVSPVELLKTEALAALGYMAKRNPSGMCSRWQIVFPREFSPAPKKKKSSVLLASQKTLEKLMVFERSASVRSAACFAIISLLDSSEAKKYLAMAEMKEDKGVSGGSAVSAMSSSSSRRASSGFSTVSMNLGENAVALCETISYAWTRISEHHFRKRFPGAPTPSKDNIGSADKWISWLSILTEKAVDSLPFLRLPKRLVPQLANSIKCALLIEYSSFPSSAVVSAFFKEAPIIRCLGITLSAKIGFESLESNASSVVFKSSLNARKYTADEMTLFLQACEALWKKAAASTTRDSLIDKEVQESCEAFKALQKLASSENASKILFPNRECVCKLSPDVLMAIFVAKSSSRANKVAFEKVMHASVKLQCAMLSAVLQKSRRKNSSFLFCAEIRRELWCNFIDNALPSCLSNTRSDEVTQLVKIAALRCLSETTDCVISDIRSSSNGTAEISRIKAVFEAPLDILREKHRRYPSATRAEAMRTLASLLILDPKYFEMNEVLLGALESVKNAMNQERTHQDFSKTLEMNASLCAANIALCATRLPTPSADDSDDVSINKELTHLFHEWTISKADKVRANVARGLGHIAKFRDLEDETLQLICEALFSCASTGSAKTQWNSCVAIKNLFENQDAISNEAFSAVRGVSNAGVILTRLLLTLIKTSENFKIRRESLAAISRASRTFLDHLSYVDCIRVVVEALVQGEKQCSKLVGEFEDDDGNVTSKRAAEKYREELKAQAISTFVHLLSIGVVSERGCTRIVREHSSHALEAIRIAVDIVETRGSEGDGDRFESATKFDKETVSTAQTVLSEMLGVPVTVPRPAVFEKVLLAKNENVLSSKHMHK</sequence>
<dbReference type="GeneID" id="19015600"/>
<keyword evidence="3" id="KW-1185">Reference proteome</keyword>
<dbReference type="PANTHER" id="PTHR13366">
    <property type="entry name" value="MALARIA ANTIGEN-RELATED"/>
    <property type="match status" value="1"/>
</dbReference>
<dbReference type="SUPFAM" id="SSF48371">
    <property type="entry name" value="ARM repeat"/>
    <property type="match status" value="1"/>
</dbReference>
<protein>
    <recommendedName>
        <fullName evidence="4">DUF4042 domain-containing protein</fullName>
    </recommendedName>
</protein>
<proteinExistence type="predicted"/>
<dbReference type="AlphaFoldDB" id="K8F595"/>
<organism evidence="2 3">
    <name type="scientific">Bathycoccus prasinos</name>
    <dbReference type="NCBI Taxonomy" id="41875"/>
    <lineage>
        <taxon>Eukaryota</taxon>
        <taxon>Viridiplantae</taxon>
        <taxon>Chlorophyta</taxon>
        <taxon>Mamiellophyceae</taxon>
        <taxon>Mamiellales</taxon>
        <taxon>Bathycoccaceae</taxon>
        <taxon>Bathycoccus</taxon>
    </lineage>
</organism>
<reference evidence="2 3" key="1">
    <citation type="submission" date="2011-10" db="EMBL/GenBank/DDBJ databases">
        <authorList>
            <person name="Genoscope - CEA"/>
        </authorList>
    </citation>
    <scope>NUCLEOTIDE SEQUENCE [LARGE SCALE GENOMIC DNA]</scope>
    <source>
        <strain evidence="2 3">RCC 1105</strain>
    </source>
</reference>
<dbReference type="RefSeq" id="XP_007513170.1">
    <property type="nucleotide sequence ID" value="XM_007513108.1"/>
</dbReference>
<evidence type="ECO:0008006" key="4">
    <source>
        <dbReference type="Google" id="ProtNLM"/>
    </source>
</evidence>
<dbReference type="EMBL" id="FO082274">
    <property type="protein sequence ID" value="CCO16728.1"/>
    <property type="molecule type" value="Genomic_DNA"/>
</dbReference>
<feature type="region of interest" description="Disordered" evidence="1">
    <location>
        <begin position="1"/>
        <end position="21"/>
    </location>
</feature>
<dbReference type="KEGG" id="bpg:Bathy05g00960"/>
<evidence type="ECO:0000313" key="2">
    <source>
        <dbReference type="EMBL" id="CCO16728.1"/>
    </source>
</evidence>
<dbReference type="Proteomes" id="UP000198341">
    <property type="component" value="Chromosome 5"/>
</dbReference>
<evidence type="ECO:0000313" key="3">
    <source>
        <dbReference type="Proteomes" id="UP000198341"/>
    </source>
</evidence>
<accession>K8F595</accession>
<dbReference type="PANTHER" id="PTHR13366:SF0">
    <property type="entry name" value="HEAT REPEAT-CONTAINING PROTEIN 6"/>
    <property type="match status" value="1"/>
</dbReference>
<evidence type="ECO:0000256" key="1">
    <source>
        <dbReference type="SAM" id="MobiDB-lite"/>
    </source>
</evidence>
<dbReference type="InterPro" id="IPR016024">
    <property type="entry name" value="ARM-type_fold"/>
</dbReference>
<name>K8F595_9CHLO</name>